<dbReference type="RefSeq" id="WP_200463973.1">
    <property type="nucleotide sequence ID" value="NZ_JAENRR010000008.1"/>
</dbReference>
<proteinExistence type="predicted"/>
<dbReference type="Proteomes" id="UP000605676">
    <property type="component" value="Unassembled WGS sequence"/>
</dbReference>
<comment type="caution">
    <text evidence="2">The sequence shown here is derived from an EMBL/GenBank/DDBJ whole genome shotgun (WGS) entry which is preliminary data.</text>
</comment>
<organism evidence="2 3">
    <name type="scientific">Carboxylicivirga marina</name>
    <dbReference type="NCBI Taxonomy" id="2800988"/>
    <lineage>
        <taxon>Bacteria</taxon>
        <taxon>Pseudomonadati</taxon>
        <taxon>Bacteroidota</taxon>
        <taxon>Bacteroidia</taxon>
        <taxon>Marinilabiliales</taxon>
        <taxon>Marinilabiliaceae</taxon>
        <taxon>Carboxylicivirga</taxon>
    </lineage>
</organism>
<evidence type="ECO:0000313" key="3">
    <source>
        <dbReference type="Proteomes" id="UP000605676"/>
    </source>
</evidence>
<gene>
    <name evidence="2" type="ORF">JIV24_05260</name>
</gene>
<dbReference type="EMBL" id="JAENRR010000008">
    <property type="protein sequence ID" value="MBK3516742.1"/>
    <property type="molecule type" value="Genomic_DNA"/>
</dbReference>
<evidence type="ECO:0000256" key="1">
    <source>
        <dbReference type="SAM" id="SignalP"/>
    </source>
</evidence>
<reference evidence="2 3" key="1">
    <citation type="submission" date="2021-01" db="EMBL/GenBank/DDBJ databases">
        <title>Carboxyliciviraga sp.nov., isolated from coastal sediments.</title>
        <authorList>
            <person name="Lu D."/>
            <person name="Zhang T."/>
        </authorList>
    </citation>
    <scope>NUCLEOTIDE SEQUENCE [LARGE SCALE GENOMIC DNA]</scope>
    <source>
        <strain evidence="2 3">N1Y132</strain>
    </source>
</reference>
<keyword evidence="1" id="KW-0732">Signal</keyword>
<keyword evidence="3" id="KW-1185">Reference proteome</keyword>
<sequence length="113" mass="12634">MKARQPLLITVLMLFSHMLFSQNSEADFKKVDDGKDWQFVLSPYAWLAANATDVGGESLRQSFNDLSSLTNFGFQMVSSAKYKRLILSLDWTYAHLATGMGGDLLTVDANVHQ</sequence>
<feature type="chain" id="PRO_5046070279" evidence="1">
    <location>
        <begin position="27"/>
        <end position="113"/>
    </location>
</feature>
<protein>
    <submittedName>
        <fullName evidence="2">Uncharacterized protein</fullName>
    </submittedName>
</protein>
<name>A0ABS1HGQ6_9BACT</name>
<evidence type="ECO:0000313" key="2">
    <source>
        <dbReference type="EMBL" id="MBK3516742.1"/>
    </source>
</evidence>
<feature type="signal peptide" evidence="1">
    <location>
        <begin position="1"/>
        <end position="26"/>
    </location>
</feature>
<accession>A0ABS1HGQ6</accession>